<dbReference type="RefSeq" id="XP_075091512.1">
    <property type="nucleotide sequence ID" value="XM_075235411.1"/>
</dbReference>
<reference evidence="1" key="1">
    <citation type="journal article" date="2014" name="Nat. Commun.">
        <title>The tobacco genome sequence and its comparison with those of tomato and potato.</title>
        <authorList>
            <person name="Sierro N."/>
            <person name="Battey J.N."/>
            <person name="Ouadi S."/>
            <person name="Bakaher N."/>
            <person name="Bovet L."/>
            <person name="Willig A."/>
            <person name="Goepfert S."/>
            <person name="Peitsch M.C."/>
            <person name="Ivanov N.V."/>
        </authorList>
    </citation>
    <scope>NUCLEOTIDE SEQUENCE [LARGE SCALE GENOMIC DNA]</scope>
</reference>
<proteinExistence type="predicted"/>
<accession>A0AC58T2Q7</accession>
<gene>
    <name evidence="2" type="primary">LOC142171718</name>
</gene>
<evidence type="ECO:0000313" key="1">
    <source>
        <dbReference type="Proteomes" id="UP000790787"/>
    </source>
</evidence>
<dbReference type="Proteomes" id="UP000790787">
    <property type="component" value="Chromosome 17"/>
</dbReference>
<organism evidence="1 2">
    <name type="scientific">Nicotiana tabacum</name>
    <name type="common">Common tobacco</name>
    <dbReference type="NCBI Taxonomy" id="4097"/>
    <lineage>
        <taxon>Eukaryota</taxon>
        <taxon>Viridiplantae</taxon>
        <taxon>Streptophyta</taxon>
        <taxon>Embryophyta</taxon>
        <taxon>Tracheophyta</taxon>
        <taxon>Spermatophyta</taxon>
        <taxon>Magnoliopsida</taxon>
        <taxon>eudicotyledons</taxon>
        <taxon>Gunneridae</taxon>
        <taxon>Pentapetalae</taxon>
        <taxon>asterids</taxon>
        <taxon>lamiids</taxon>
        <taxon>Solanales</taxon>
        <taxon>Solanaceae</taxon>
        <taxon>Nicotianoideae</taxon>
        <taxon>Nicotianeae</taxon>
        <taxon>Nicotiana</taxon>
    </lineage>
</organism>
<protein>
    <submittedName>
        <fullName evidence="2">Uncharacterized protein LOC142171718</fullName>
    </submittedName>
</protein>
<reference evidence="2" key="2">
    <citation type="submission" date="2025-08" db="UniProtKB">
        <authorList>
            <consortium name="RefSeq"/>
        </authorList>
    </citation>
    <scope>IDENTIFICATION</scope>
    <source>
        <tissue evidence="2">Leaf</tissue>
    </source>
</reference>
<name>A0AC58T2Q7_TOBAC</name>
<evidence type="ECO:0000313" key="2">
    <source>
        <dbReference type="RefSeq" id="XP_075091512.1"/>
    </source>
</evidence>
<keyword evidence="1" id="KW-1185">Reference proteome</keyword>
<sequence length="209" mass="24031">MNWFAECDRNTRFFHNYVNVKRQKMQLKIIQSVDGTWLESQDLMSTTAVEFFSRQFTQERDPINFDLLNNVPAMVTMEQNLYLCKFPTFEEVKKAVFTLSVDSANRPDANNWYSALVNGQLSGFFKSTRGVKRGDPLSPTLYILSADILTRSLNKLFEDKKYIGYGMPILIDPLNHLAYADDKIIFTSEDAYSLGKIVTVLTQYEQTSG</sequence>